<dbReference type="PANTHER" id="PTHR23539">
    <property type="entry name" value="MFS TRANSPORTER"/>
    <property type="match status" value="1"/>
</dbReference>
<feature type="transmembrane region" description="Helical" evidence="5">
    <location>
        <begin position="289"/>
        <end position="306"/>
    </location>
</feature>
<dbReference type="InterPro" id="IPR020846">
    <property type="entry name" value="MFS_dom"/>
</dbReference>
<feature type="transmembrane region" description="Helical" evidence="5">
    <location>
        <begin position="87"/>
        <end position="106"/>
    </location>
</feature>
<evidence type="ECO:0000259" key="6">
    <source>
        <dbReference type="PROSITE" id="PS50850"/>
    </source>
</evidence>
<feature type="transmembrane region" description="Helical" evidence="5">
    <location>
        <begin position="23"/>
        <end position="44"/>
    </location>
</feature>
<feature type="transmembrane region" description="Helical" evidence="5">
    <location>
        <begin position="224"/>
        <end position="245"/>
    </location>
</feature>
<gene>
    <name evidence="7" type="ORF">R5W23_004642</name>
</gene>
<evidence type="ECO:0000256" key="1">
    <source>
        <dbReference type="ARBA" id="ARBA00004141"/>
    </source>
</evidence>
<dbReference type="InterPro" id="IPR036259">
    <property type="entry name" value="MFS_trans_sf"/>
</dbReference>
<keyword evidence="3 5" id="KW-1133">Transmembrane helix</keyword>
<dbReference type="InterPro" id="IPR011701">
    <property type="entry name" value="MFS"/>
</dbReference>
<comment type="subcellular location">
    <subcellularLocation>
        <location evidence="1">Membrane</location>
        <topology evidence="1">Multi-pass membrane protein</topology>
    </subcellularLocation>
</comment>
<evidence type="ECO:0000256" key="3">
    <source>
        <dbReference type="ARBA" id="ARBA00022989"/>
    </source>
</evidence>
<feature type="transmembrane region" description="Helical" evidence="5">
    <location>
        <begin position="257"/>
        <end position="277"/>
    </location>
</feature>
<dbReference type="EMBL" id="JAXBLV010000233">
    <property type="protein sequence ID" value="MDY3563143.1"/>
    <property type="molecule type" value="Genomic_DNA"/>
</dbReference>
<feature type="transmembrane region" description="Helical" evidence="5">
    <location>
        <begin position="153"/>
        <end position="172"/>
    </location>
</feature>
<protein>
    <submittedName>
        <fullName evidence="7">MFS transporter</fullName>
    </submittedName>
</protein>
<reference evidence="8" key="1">
    <citation type="journal article" date="2023" name="Mar. Drugs">
        <title>Gemmata algarum, a Novel Planctomycete Isolated from an Algal Mat, Displays Antimicrobial Activity.</title>
        <authorList>
            <person name="Kumar G."/>
            <person name="Kallscheuer N."/>
            <person name="Kashif M."/>
            <person name="Ahamad S."/>
            <person name="Jagadeeshwari U."/>
            <person name="Pannikurungottu S."/>
            <person name="Haufschild T."/>
            <person name="Kabuu M."/>
            <person name="Sasikala C."/>
            <person name="Jogler C."/>
            <person name="Ramana C."/>
        </authorList>
    </citation>
    <scope>NUCLEOTIDE SEQUENCE [LARGE SCALE GENOMIC DNA]</scope>
    <source>
        <strain evidence="8">JC673</strain>
    </source>
</reference>
<dbReference type="PANTHER" id="PTHR23539:SF1">
    <property type="entry name" value="MAJOR FACILITATOR SUPERFAMILY (MFS) PROFILE DOMAIN-CONTAINING PROTEIN"/>
    <property type="match status" value="1"/>
</dbReference>
<dbReference type="RefSeq" id="WP_320689389.1">
    <property type="nucleotide sequence ID" value="NZ_JAXBLV010000233.1"/>
</dbReference>
<dbReference type="PRINTS" id="PR01035">
    <property type="entry name" value="TCRTETA"/>
</dbReference>
<feature type="transmembrane region" description="Helical" evidence="5">
    <location>
        <begin position="379"/>
        <end position="398"/>
    </location>
</feature>
<accession>A0ABU5F9Q9</accession>
<sequence>MSTVAGPPTAPTFVPGAALRDRVGLNAANFFLAELTGVIMPFLAKLLAGDGWRDDAIQFTAAACGLGVFLMQTPAGVLTDHVRNRRLLLAIVSLAVGACFGVLPLVPATGWAIGPLVFVGGAAQAFFVPLLGALALGLAGHTALHRVMGENQGWNHAGNIAAAMTAMAVASWLGLSAVFYTVAVVSVLAAVSVFLIRPGDLTNEPAARTQAGAGLRDLFRDRRVLVLFASVALFHLANAPVMPLVGQYIARLGGSDTQVAAVVLVAQVVMVPVAVLAGRWCHTWGRKPVFAVGFVALPVRILLYSFTSDPWVLVALQVFDGIGAGIYGVVVAVVCADLTRGRGGFNALQGLLATALAVGGVLGPLVAGPLVQHLGFASAFRAFAAAAAVGAVVFLALMPETRPDDRAERRP</sequence>
<evidence type="ECO:0000313" key="8">
    <source>
        <dbReference type="Proteomes" id="UP001272242"/>
    </source>
</evidence>
<feature type="transmembrane region" description="Helical" evidence="5">
    <location>
        <begin position="347"/>
        <end position="367"/>
    </location>
</feature>
<keyword evidence="2 5" id="KW-0812">Transmembrane</keyword>
<keyword evidence="8" id="KW-1185">Reference proteome</keyword>
<name>A0ABU5F9Q9_9BACT</name>
<dbReference type="PROSITE" id="PS50850">
    <property type="entry name" value="MFS"/>
    <property type="match status" value="1"/>
</dbReference>
<comment type="caution">
    <text evidence="7">The sequence shown here is derived from an EMBL/GenBank/DDBJ whole genome shotgun (WGS) entry which is preliminary data.</text>
</comment>
<proteinExistence type="predicted"/>
<evidence type="ECO:0000256" key="4">
    <source>
        <dbReference type="ARBA" id="ARBA00023136"/>
    </source>
</evidence>
<feature type="transmembrane region" description="Helical" evidence="5">
    <location>
        <begin position="178"/>
        <end position="196"/>
    </location>
</feature>
<dbReference type="SUPFAM" id="SSF103473">
    <property type="entry name" value="MFS general substrate transporter"/>
    <property type="match status" value="1"/>
</dbReference>
<dbReference type="Proteomes" id="UP001272242">
    <property type="component" value="Unassembled WGS sequence"/>
</dbReference>
<dbReference type="Pfam" id="PF07690">
    <property type="entry name" value="MFS_1"/>
    <property type="match status" value="1"/>
</dbReference>
<feature type="transmembrane region" description="Helical" evidence="5">
    <location>
        <begin position="312"/>
        <end position="335"/>
    </location>
</feature>
<evidence type="ECO:0000313" key="7">
    <source>
        <dbReference type="EMBL" id="MDY3563143.1"/>
    </source>
</evidence>
<dbReference type="InterPro" id="IPR001958">
    <property type="entry name" value="Tet-R_TetA/multi-R_MdtG-like"/>
</dbReference>
<keyword evidence="4 5" id="KW-0472">Membrane</keyword>
<evidence type="ECO:0000256" key="5">
    <source>
        <dbReference type="SAM" id="Phobius"/>
    </source>
</evidence>
<organism evidence="7 8">
    <name type="scientific">Gemmata algarum</name>
    <dbReference type="NCBI Taxonomy" id="2975278"/>
    <lineage>
        <taxon>Bacteria</taxon>
        <taxon>Pseudomonadati</taxon>
        <taxon>Planctomycetota</taxon>
        <taxon>Planctomycetia</taxon>
        <taxon>Gemmatales</taxon>
        <taxon>Gemmataceae</taxon>
        <taxon>Gemmata</taxon>
    </lineage>
</organism>
<feature type="domain" description="Major facilitator superfamily (MFS) profile" evidence="6">
    <location>
        <begin position="223"/>
        <end position="411"/>
    </location>
</feature>
<dbReference type="Gene3D" id="1.20.1250.20">
    <property type="entry name" value="MFS general substrate transporter like domains"/>
    <property type="match status" value="2"/>
</dbReference>
<feature type="transmembrane region" description="Helical" evidence="5">
    <location>
        <begin position="112"/>
        <end position="141"/>
    </location>
</feature>
<evidence type="ECO:0000256" key="2">
    <source>
        <dbReference type="ARBA" id="ARBA00022692"/>
    </source>
</evidence>
<feature type="transmembrane region" description="Helical" evidence="5">
    <location>
        <begin position="56"/>
        <end position="75"/>
    </location>
</feature>